<organism evidence="2 3">
    <name type="scientific">Pararhodospirillum oryzae</name>
    <dbReference type="NCBI Taxonomy" id="478448"/>
    <lineage>
        <taxon>Bacteria</taxon>
        <taxon>Pseudomonadati</taxon>
        <taxon>Pseudomonadota</taxon>
        <taxon>Alphaproteobacteria</taxon>
        <taxon>Rhodospirillales</taxon>
        <taxon>Rhodospirillaceae</taxon>
        <taxon>Pararhodospirillum</taxon>
    </lineage>
</organism>
<sequence>MPCPVSPATLLYRGSSKHKNRPADEQKGTLCPEWTHRTPAGGFATDPHAHDWAATPAAELFAGSVVDEASGRRYATARGIAFEAKPTLDGTWHGFPIPWESVPAAIKNTWLRSGAVTARQTKKYFRFDRNEIHWALATDDR</sequence>
<dbReference type="Proteomes" id="UP000321567">
    <property type="component" value="Unassembled WGS sequence"/>
</dbReference>
<proteinExistence type="predicted"/>
<keyword evidence="3" id="KW-1185">Reference proteome</keyword>
<dbReference type="EMBL" id="BJZO01000041">
    <property type="protein sequence ID" value="GEO81606.1"/>
    <property type="molecule type" value="Genomic_DNA"/>
</dbReference>
<name>A0A512H814_9PROT</name>
<gene>
    <name evidence="2" type="ORF">ROR02_17370</name>
</gene>
<accession>A0A512H814</accession>
<evidence type="ECO:0000313" key="3">
    <source>
        <dbReference type="Proteomes" id="UP000321567"/>
    </source>
</evidence>
<feature type="region of interest" description="Disordered" evidence="1">
    <location>
        <begin position="1"/>
        <end position="31"/>
    </location>
</feature>
<protein>
    <submittedName>
        <fullName evidence="2">Uncharacterized protein</fullName>
    </submittedName>
</protein>
<comment type="caution">
    <text evidence="2">The sequence shown here is derived from an EMBL/GenBank/DDBJ whole genome shotgun (WGS) entry which is preliminary data.</text>
</comment>
<evidence type="ECO:0000313" key="2">
    <source>
        <dbReference type="EMBL" id="GEO81606.1"/>
    </source>
</evidence>
<evidence type="ECO:0000256" key="1">
    <source>
        <dbReference type="SAM" id="MobiDB-lite"/>
    </source>
</evidence>
<reference evidence="2 3" key="1">
    <citation type="submission" date="2019-07" db="EMBL/GenBank/DDBJ databases">
        <title>Whole genome shotgun sequence of Rhodospirillum oryzae NBRC 107573.</title>
        <authorList>
            <person name="Hosoyama A."/>
            <person name="Uohara A."/>
            <person name="Ohji S."/>
            <person name="Ichikawa N."/>
        </authorList>
    </citation>
    <scope>NUCLEOTIDE SEQUENCE [LARGE SCALE GENOMIC DNA]</scope>
    <source>
        <strain evidence="2 3">NBRC 107573</strain>
    </source>
</reference>
<dbReference type="RefSeq" id="WP_170245040.1">
    <property type="nucleotide sequence ID" value="NZ_BJZO01000041.1"/>
</dbReference>
<dbReference type="AlphaFoldDB" id="A0A512H814"/>